<accession>A0A1L9N0S5</accession>
<gene>
    <name evidence="1" type="ORF">ASPTUDRAFT_692638</name>
</gene>
<sequence length="80" mass="9379">MIARLGRNTVQVRDGLYLLVMMSSPWLLTSDCCTVLVWIALQFQTCINGSKIKKRYVNKQKNDEIMRDYVIKSMRVLQPR</sequence>
<name>A0A1L9N0S5_ASPTC</name>
<dbReference type="VEuPathDB" id="FungiDB:ASPTUDRAFT_692638"/>
<dbReference type="Proteomes" id="UP000184304">
    <property type="component" value="Unassembled WGS sequence"/>
</dbReference>
<evidence type="ECO:0000313" key="1">
    <source>
        <dbReference type="EMBL" id="OJI82811.1"/>
    </source>
</evidence>
<reference evidence="2" key="1">
    <citation type="journal article" date="2017" name="Genome Biol.">
        <title>Comparative genomics reveals high biological diversity and specific adaptations in the industrially and medically important fungal genus Aspergillus.</title>
        <authorList>
            <person name="de Vries R.P."/>
            <person name="Riley R."/>
            <person name="Wiebenga A."/>
            <person name="Aguilar-Osorio G."/>
            <person name="Amillis S."/>
            <person name="Uchima C.A."/>
            <person name="Anderluh G."/>
            <person name="Asadollahi M."/>
            <person name="Askin M."/>
            <person name="Barry K."/>
            <person name="Battaglia E."/>
            <person name="Bayram O."/>
            <person name="Benocci T."/>
            <person name="Braus-Stromeyer S.A."/>
            <person name="Caldana C."/>
            <person name="Canovas D."/>
            <person name="Cerqueira G.C."/>
            <person name="Chen F."/>
            <person name="Chen W."/>
            <person name="Choi C."/>
            <person name="Clum A."/>
            <person name="Dos Santos R.A."/>
            <person name="Damasio A.R."/>
            <person name="Diallinas G."/>
            <person name="Emri T."/>
            <person name="Fekete E."/>
            <person name="Flipphi M."/>
            <person name="Freyberg S."/>
            <person name="Gallo A."/>
            <person name="Gournas C."/>
            <person name="Habgood R."/>
            <person name="Hainaut M."/>
            <person name="Harispe M.L."/>
            <person name="Henrissat B."/>
            <person name="Hilden K.S."/>
            <person name="Hope R."/>
            <person name="Hossain A."/>
            <person name="Karabika E."/>
            <person name="Karaffa L."/>
            <person name="Karanyi Z."/>
            <person name="Krasevec N."/>
            <person name="Kuo A."/>
            <person name="Kusch H."/>
            <person name="LaButti K."/>
            <person name="Lagendijk E.L."/>
            <person name="Lapidus A."/>
            <person name="Levasseur A."/>
            <person name="Lindquist E."/>
            <person name="Lipzen A."/>
            <person name="Logrieco A.F."/>
            <person name="MacCabe A."/>
            <person name="Maekelae M.R."/>
            <person name="Malavazi I."/>
            <person name="Melin P."/>
            <person name="Meyer V."/>
            <person name="Mielnichuk N."/>
            <person name="Miskei M."/>
            <person name="Molnar A.P."/>
            <person name="Mule G."/>
            <person name="Ngan C.Y."/>
            <person name="Orejas M."/>
            <person name="Orosz E."/>
            <person name="Ouedraogo J.P."/>
            <person name="Overkamp K.M."/>
            <person name="Park H.-S."/>
            <person name="Perrone G."/>
            <person name="Piumi F."/>
            <person name="Punt P.J."/>
            <person name="Ram A.F."/>
            <person name="Ramon A."/>
            <person name="Rauscher S."/>
            <person name="Record E."/>
            <person name="Riano-Pachon D.M."/>
            <person name="Robert V."/>
            <person name="Roehrig J."/>
            <person name="Ruller R."/>
            <person name="Salamov A."/>
            <person name="Salih N.S."/>
            <person name="Samson R.A."/>
            <person name="Sandor E."/>
            <person name="Sanguinetti M."/>
            <person name="Schuetze T."/>
            <person name="Sepcic K."/>
            <person name="Shelest E."/>
            <person name="Sherlock G."/>
            <person name="Sophianopoulou V."/>
            <person name="Squina F.M."/>
            <person name="Sun H."/>
            <person name="Susca A."/>
            <person name="Todd R.B."/>
            <person name="Tsang A."/>
            <person name="Unkles S.E."/>
            <person name="van de Wiele N."/>
            <person name="van Rossen-Uffink D."/>
            <person name="Oliveira J.V."/>
            <person name="Vesth T.C."/>
            <person name="Visser J."/>
            <person name="Yu J.-H."/>
            <person name="Zhou M."/>
            <person name="Andersen M.R."/>
            <person name="Archer D.B."/>
            <person name="Baker S.E."/>
            <person name="Benoit I."/>
            <person name="Brakhage A.A."/>
            <person name="Braus G.H."/>
            <person name="Fischer R."/>
            <person name="Frisvad J.C."/>
            <person name="Goldman G.H."/>
            <person name="Houbraken J."/>
            <person name="Oakley B."/>
            <person name="Pocsi I."/>
            <person name="Scazzocchio C."/>
            <person name="Seiboth B."/>
            <person name="vanKuyk P.A."/>
            <person name="Wortman J."/>
            <person name="Dyer P.S."/>
            <person name="Grigoriev I.V."/>
        </authorList>
    </citation>
    <scope>NUCLEOTIDE SEQUENCE [LARGE SCALE GENOMIC DNA]</scope>
    <source>
        <strain evidence="2">CBS 134.48</strain>
    </source>
</reference>
<dbReference type="EMBL" id="KV878204">
    <property type="protein sequence ID" value="OJI82811.1"/>
    <property type="molecule type" value="Genomic_DNA"/>
</dbReference>
<protein>
    <submittedName>
        <fullName evidence="1">Uncharacterized protein</fullName>
    </submittedName>
</protein>
<keyword evidence="2" id="KW-1185">Reference proteome</keyword>
<evidence type="ECO:0000313" key="2">
    <source>
        <dbReference type="Proteomes" id="UP000184304"/>
    </source>
</evidence>
<proteinExistence type="predicted"/>
<dbReference type="AlphaFoldDB" id="A0A1L9N0S5"/>
<organism evidence="1 2">
    <name type="scientific">Aspergillus tubingensis (strain CBS 134.48)</name>
    <dbReference type="NCBI Taxonomy" id="767770"/>
    <lineage>
        <taxon>Eukaryota</taxon>
        <taxon>Fungi</taxon>
        <taxon>Dikarya</taxon>
        <taxon>Ascomycota</taxon>
        <taxon>Pezizomycotina</taxon>
        <taxon>Eurotiomycetes</taxon>
        <taxon>Eurotiomycetidae</taxon>
        <taxon>Eurotiales</taxon>
        <taxon>Aspergillaceae</taxon>
        <taxon>Aspergillus</taxon>
        <taxon>Aspergillus subgen. Circumdati</taxon>
    </lineage>
</organism>